<gene>
    <name evidence="1" type="ORF">E2A64_13395</name>
</gene>
<dbReference type="AlphaFoldDB" id="A0A4V3A752"/>
<evidence type="ECO:0000313" key="1">
    <source>
        <dbReference type="EMBL" id="TDH36272.1"/>
    </source>
</evidence>
<organism evidence="1 2">
    <name type="scientific">Pseudohoeflea suaedae</name>
    <dbReference type="NCBI Taxonomy" id="877384"/>
    <lineage>
        <taxon>Bacteria</taxon>
        <taxon>Pseudomonadati</taxon>
        <taxon>Pseudomonadota</taxon>
        <taxon>Alphaproteobacteria</taxon>
        <taxon>Hyphomicrobiales</taxon>
        <taxon>Rhizobiaceae</taxon>
        <taxon>Pseudohoeflea</taxon>
    </lineage>
</organism>
<protein>
    <submittedName>
        <fullName evidence="1">Uncharacterized protein</fullName>
    </submittedName>
</protein>
<name>A0A4V3A752_9HYPH</name>
<dbReference type="RefSeq" id="WP_133284969.1">
    <property type="nucleotide sequence ID" value="NZ_SMSI01000002.1"/>
</dbReference>
<keyword evidence="2" id="KW-1185">Reference proteome</keyword>
<sequence>MATREELYTKFGIAAEAGQLFETELGTLLLCPRGLEYGWHLLPNGEKARAVLDEIDRSTLRRLANSFKGAIRIDDDLADRFSFAQRARNRLNYGFYEKHNFKIQTDEGRQAMIADLEAIQEGLFQTWQFASAMTSQISEIILHDAVLSP</sequence>
<dbReference type="Proteomes" id="UP000295131">
    <property type="component" value="Unassembled WGS sequence"/>
</dbReference>
<dbReference type="EMBL" id="SMSI01000002">
    <property type="protein sequence ID" value="TDH36272.1"/>
    <property type="molecule type" value="Genomic_DNA"/>
</dbReference>
<proteinExistence type="predicted"/>
<dbReference type="OrthoDB" id="7851935at2"/>
<comment type="caution">
    <text evidence="1">The sequence shown here is derived from an EMBL/GenBank/DDBJ whole genome shotgun (WGS) entry which is preliminary data.</text>
</comment>
<evidence type="ECO:0000313" key="2">
    <source>
        <dbReference type="Proteomes" id="UP000295131"/>
    </source>
</evidence>
<reference evidence="1 2" key="1">
    <citation type="journal article" date="2013" name="Int. J. Syst. Evol. Microbiol.">
        <title>Hoeflea suaedae sp. nov., an endophytic bacterium isolated from the root of the halophyte Suaeda maritima.</title>
        <authorList>
            <person name="Chung E.J."/>
            <person name="Park J.A."/>
            <person name="Pramanik P."/>
            <person name="Bibi F."/>
            <person name="Jeon C.O."/>
            <person name="Chung Y.R."/>
        </authorList>
    </citation>
    <scope>NUCLEOTIDE SEQUENCE [LARGE SCALE GENOMIC DNA]</scope>
    <source>
        <strain evidence="1 2">YC6898</strain>
    </source>
</reference>
<accession>A0A4V3A752</accession>